<protein>
    <recommendedName>
        <fullName evidence="4">Heme-binding protein 2</fullName>
    </recommendedName>
</protein>
<dbReference type="PANTHER" id="PTHR11220">
    <property type="entry name" value="HEME-BINDING PROTEIN-RELATED"/>
    <property type="match status" value="1"/>
</dbReference>
<dbReference type="InterPro" id="IPR011256">
    <property type="entry name" value="Reg_factor_effector_dom_sf"/>
</dbReference>
<comment type="similarity">
    <text evidence="1">Belongs to the HEBP family.</text>
</comment>
<dbReference type="Gene3D" id="3.20.80.10">
    <property type="entry name" value="Regulatory factor, effector binding domain"/>
    <property type="match status" value="1"/>
</dbReference>
<name>A0A8W8IBN5_MAGGI</name>
<dbReference type="Pfam" id="PF04832">
    <property type="entry name" value="SOUL"/>
    <property type="match status" value="1"/>
</dbReference>
<accession>A0A8W8IBN5</accession>
<dbReference type="EnsemblMetazoa" id="G13284.3">
    <property type="protein sequence ID" value="G13284.3:cds"/>
    <property type="gene ID" value="G13284"/>
</dbReference>
<evidence type="ECO:0000313" key="3">
    <source>
        <dbReference type="Proteomes" id="UP000005408"/>
    </source>
</evidence>
<evidence type="ECO:0000256" key="1">
    <source>
        <dbReference type="ARBA" id="ARBA00009817"/>
    </source>
</evidence>
<organism evidence="2 3">
    <name type="scientific">Magallana gigas</name>
    <name type="common">Pacific oyster</name>
    <name type="synonym">Crassostrea gigas</name>
    <dbReference type="NCBI Taxonomy" id="29159"/>
    <lineage>
        <taxon>Eukaryota</taxon>
        <taxon>Metazoa</taxon>
        <taxon>Spiralia</taxon>
        <taxon>Lophotrochozoa</taxon>
        <taxon>Mollusca</taxon>
        <taxon>Bivalvia</taxon>
        <taxon>Autobranchia</taxon>
        <taxon>Pteriomorphia</taxon>
        <taxon>Ostreida</taxon>
        <taxon>Ostreoidea</taxon>
        <taxon>Ostreidae</taxon>
        <taxon>Magallana</taxon>
    </lineage>
</organism>
<evidence type="ECO:0000313" key="2">
    <source>
        <dbReference type="EnsemblMetazoa" id="G13284.3:cds"/>
    </source>
</evidence>
<evidence type="ECO:0008006" key="4">
    <source>
        <dbReference type="Google" id="ProtNLM"/>
    </source>
</evidence>
<dbReference type="SUPFAM" id="SSF55136">
    <property type="entry name" value="Probable bacterial effector-binding domain"/>
    <property type="match status" value="1"/>
</dbReference>
<dbReference type="Proteomes" id="UP000005408">
    <property type="component" value="Unassembled WGS sequence"/>
</dbReference>
<reference evidence="2" key="1">
    <citation type="submission" date="2022-08" db="UniProtKB">
        <authorList>
            <consortium name="EnsemblMetazoa"/>
        </authorList>
    </citation>
    <scope>IDENTIFICATION</scope>
    <source>
        <strain evidence="2">05x7-T-G4-1.051#20</strain>
    </source>
</reference>
<dbReference type="InterPro" id="IPR006917">
    <property type="entry name" value="SOUL_heme-bd"/>
</dbReference>
<keyword evidence="3" id="KW-1185">Reference proteome</keyword>
<dbReference type="AlphaFoldDB" id="A0A8W8IBN5"/>
<proteinExistence type="inferred from homology"/>
<dbReference type="PANTHER" id="PTHR11220:SF1">
    <property type="entry name" value="HEME-BINDING PROTEIN 2"/>
    <property type="match status" value="1"/>
</dbReference>
<sequence length="154" mass="17580">MSQWVTTRDLMTSYDSHKNSQMFFKLFHYISGNNTAGMKIPMTAPVVDIYTPGVGENNQQTVMEMHFMIPHNMQPYPPAPTDPTVYISMLPALDVYVKSFGGFSDHMTNLVKITELKNEINNSSLYYGDHFYTAGYDGPYSVNRHNEVWLAAKH</sequence>